<dbReference type="Gene3D" id="3.90.180.10">
    <property type="entry name" value="Medium-chain alcohol dehydrogenases, catalytic domain"/>
    <property type="match status" value="1"/>
</dbReference>
<dbReference type="InterPro" id="IPR013149">
    <property type="entry name" value="ADH-like_C"/>
</dbReference>
<organism evidence="4">
    <name type="scientific">marine metagenome</name>
    <dbReference type="NCBI Taxonomy" id="408172"/>
    <lineage>
        <taxon>unclassified sequences</taxon>
        <taxon>metagenomes</taxon>
        <taxon>ecological metagenomes</taxon>
    </lineage>
</organism>
<dbReference type="CDD" id="cd05286">
    <property type="entry name" value="QOR2"/>
    <property type="match status" value="1"/>
</dbReference>
<accession>A0A382TG33</accession>
<keyword evidence="2" id="KW-0560">Oxidoreductase</keyword>
<evidence type="ECO:0000256" key="1">
    <source>
        <dbReference type="ARBA" id="ARBA00022857"/>
    </source>
</evidence>
<feature type="domain" description="Enoyl reductase (ER)" evidence="3">
    <location>
        <begin position="11"/>
        <end position="236"/>
    </location>
</feature>
<name>A0A382TG33_9ZZZZ</name>
<dbReference type="SMART" id="SM00829">
    <property type="entry name" value="PKS_ER"/>
    <property type="match status" value="1"/>
</dbReference>
<dbReference type="InterPro" id="IPR002364">
    <property type="entry name" value="Quin_OxRdtase/zeta-crystal_CS"/>
</dbReference>
<dbReference type="Pfam" id="PF08240">
    <property type="entry name" value="ADH_N"/>
    <property type="match status" value="1"/>
</dbReference>
<protein>
    <recommendedName>
        <fullName evidence="3">Enoyl reductase (ER) domain-containing protein</fullName>
    </recommendedName>
</protein>
<dbReference type="SUPFAM" id="SSF51735">
    <property type="entry name" value="NAD(P)-binding Rossmann-fold domains"/>
    <property type="match status" value="1"/>
</dbReference>
<dbReference type="Gene3D" id="3.40.50.720">
    <property type="entry name" value="NAD(P)-binding Rossmann-like Domain"/>
    <property type="match status" value="1"/>
</dbReference>
<dbReference type="InterPro" id="IPR013154">
    <property type="entry name" value="ADH-like_N"/>
</dbReference>
<sequence>MSKRIVISKLGGPEVLTYEDYGVPSVLKPDHVRIKQSSVGLNYIDIYHRSGLYPLPKDPPVCPGLEAAGEVVEVGNKANGFSIGDRVCYAGGPLGAYCEIRDFPASRLIKLPEGIAEDVAASMLLRGMTVEYLFERLYKIKKDEYILFHAAAGGLGLIASQWAKSVGCKMIGTVSSDEKAQLAKDNGCEHIINYKTENVVERVREITEDKGVPVVYDGVGKDTFDVSLQSLDFRGL</sequence>
<dbReference type="InterPro" id="IPR020843">
    <property type="entry name" value="ER"/>
</dbReference>
<dbReference type="GO" id="GO:0003960">
    <property type="term" value="F:quinone reductase (NADPH) activity"/>
    <property type="evidence" value="ECO:0007669"/>
    <property type="project" value="InterPro"/>
</dbReference>
<dbReference type="GO" id="GO:0070402">
    <property type="term" value="F:NADPH binding"/>
    <property type="evidence" value="ECO:0007669"/>
    <property type="project" value="TreeGrafter"/>
</dbReference>
<evidence type="ECO:0000256" key="2">
    <source>
        <dbReference type="ARBA" id="ARBA00023002"/>
    </source>
</evidence>
<dbReference type="Pfam" id="PF00107">
    <property type="entry name" value="ADH_zinc_N"/>
    <property type="match status" value="1"/>
</dbReference>
<proteinExistence type="predicted"/>
<dbReference type="EMBL" id="UINC01136367">
    <property type="protein sequence ID" value="SVD21089.1"/>
    <property type="molecule type" value="Genomic_DNA"/>
</dbReference>
<dbReference type="InterPro" id="IPR047618">
    <property type="entry name" value="QOR-like"/>
</dbReference>
<dbReference type="GO" id="GO:0008270">
    <property type="term" value="F:zinc ion binding"/>
    <property type="evidence" value="ECO:0007669"/>
    <property type="project" value="InterPro"/>
</dbReference>
<dbReference type="GO" id="GO:0035925">
    <property type="term" value="F:mRNA 3'-UTR AU-rich region binding"/>
    <property type="evidence" value="ECO:0007669"/>
    <property type="project" value="TreeGrafter"/>
</dbReference>
<reference evidence="4" key="1">
    <citation type="submission" date="2018-05" db="EMBL/GenBank/DDBJ databases">
        <authorList>
            <person name="Lanie J.A."/>
            <person name="Ng W.-L."/>
            <person name="Kazmierczak K.M."/>
            <person name="Andrzejewski T.M."/>
            <person name="Davidsen T.M."/>
            <person name="Wayne K.J."/>
            <person name="Tettelin H."/>
            <person name="Glass J.I."/>
            <person name="Rusch D."/>
            <person name="Podicherti R."/>
            <person name="Tsui H.-C.T."/>
            <person name="Winkler M.E."/>
        </authorList>
    </citation>
    <scope>NUCLEOTIDE SEQUENCE</scope>
</reference>
<dbReference type="SUPFAM" id="SSF50129">
    <property type="entry name" value="GroES-like"/>
    <property type="match status" value="1"/>
</dbReference>
<dbReference type="PROSITE" id="PS01162">
    <property type="entry name" value="QOR_ZETA_CRYSTAL"/>
    <property type="match status" value="1"/>
</dbReference>
<dbReference type="InterPro" id="IPR011032">
    <property type="entry name" value="GroES-like_sf"/>
</dbReference>
<keyword evidence="1" id="KW-0521">NADP</keyword>
<dbReference type="PANTHER" id="PTHR48106:SF13">
    <property type="entry name" value="QUINONE OXIDOREDUCTASE-RELATED"/>
    <property type="match status" value="1"/>
</dbReference>
<gene>
    <name evidence="4" type="ORF">METZ01_LOCUS373943</name>
</gene>
<dbReference type="GO" id="GO:0005829">
    <property type="term" value="C:cytosol"/>
    <property type="evidence" value="ECO:0007669"/>
    <property type="project" value="TreeGrafter"/>
</dbReference>
<dbReference type="AlphaFoldDB" id="A0A382TG33"/>
<evidence type="ECO:0000259" key="3">
    <source>
        <dbReference type="SMART" id="SM00829"/>
    </source>
</evidence>
<dbReference type="InterPro" id="IPR036291">
    <property type="entry name" value="NAD(P)-bd_dom_sf"/>
</dbReference>
<feature type="non-terminal residue" evidence="4">
    <location>
        <position position="236"/>
    </location>
</feature>
<dbReference type="PANTHER" id="PTHR48106">
    <property type="entry name" value="QUINONE OXIDOREDUCTASE PIG3-RELATED"/>
    <property type="match status" value="1"/>
</dbReference>
<evidence type="ECO:0000313" key="4">
    <source>
        <dbReference type="EMBL" id="SVD21089.1"/>
    </source>
</evidence>